<evidence type="ECO:0000256" key="1">
    <source>
        <dbReference type="SAM" id="MobiDB-lite"/>
    </source>
</evidence>
<dbReference type="SUPFAM" id="SSF53901">
    <property type="entry name" value="Thiolase-like"/>
    <property type="match status" value="1"/>
</dbReference>
<dbReference type="InterPro" id="IPR055140">
    <property type="entry name" value="Thiolase_C_2"/>
</dbReference>
<protein>
    <submittedName>
        <fullName evidence="3">Lipid-transfer protein</fullName>
    </submittedName>
</protein>
<name>A0A378UY59_MYCFO</name>
<feature type="compositionally biased region" description="Low complexity" evidence="1">
    <location>
        <begin position="115"/>
        <end position="134"/>
    </location>
</feature>
<dbReference type="Gene3D" id="3.40.47.10">
    <property type="match status" value="2"/>
</dbReference>
<feature type="region of interest" description="Disordered" evidence="1">
    <location>
        <begin position="82"/>
        <end position="175"/>
    </location>
</feature>
<accession>A0A378UY59</accession>
<dbReference type="Pfam" id="PF22691">
    <property type="entry name" value="Thiolase_C_1"/>
    <property type="match status" value="1"/>
</dbReference>
<evidence type="ECO:0000313" key="4">
    <source>
        <dbReference type="Proteomes" id="UP000255389"/>
    </source>
</evidence>
<dbReference type="Proteomes" id="UP000255389">
    <property type="component" value="Unassembled WGS sequence"/>
</dbReference>
<feature type="domain" description="Thiolase C-terminal" evidence="2">
    <location>
        <begin position="165"/>
        <end position="220"/>
    </location>
</feature>
<gene>
    <name evidence="3" type="ORF">NCTC1542_03969</name>
</gene>
<dbReference type="AlphaFoldDB" id="A0A378UY59"/>
<dbReference type="PANTHER" id="PTHR42870:SF1">
    <property type="entry name" value="NON-SPECIFIC LIPID-TRANSFER PROTEIN-LIKE 2"/>
    <property type="match status" value="1"/>
</dbReference>
<organism evidence="3 4">
    <name type="scientific">Mycolicibacterium fortuitum</name>
    <name type="common">Mycobacterium fortuitum</name>
    <dbReference type="NCBI Taxonomy" id="1766"/>
    <lineage>
        <taxon>Bacteria</taxon>
        <taxon>Bacillati</taxon>
        <taxon>Actinomycetota</taxon>
        <taxon>Actinomycetes</taxon>
        <taxon>Mycobacteriales</taxon>
        <taxon>Mycobacteriaceae</taxon>
        <taxon>Mycolicibacterium</taxon>
    </lineage>
</organism>
<proteinExistence type="predicted"/>
<dbReference type="PANTHER" id="PTHR42870">
    <property type="entry name" value="ACETYL-COA C-ACETYLTRANSFERASE"/>
    <property type="match status" value="1"/>
</dbReference>
<sequence length="232" mass="24932">MAYRAFNERSEFRFGQVMTGLTVNADSRGVEYSWSYPHGLSTPAASVAMIAQRYMHEYGATSADFGVVSVADRKHAATNPKAFFYGKPSPSRITRTRGGSPNRSGCWTAARRATGVSPSSSRPPSGPRISSTGRRSSRRRPGCGHRSVHDVLVLPRRTRTSRDGSGRTPALGQSGLSPATIQTAILYDHFTPYTLLQLEELGFCGKGEAKDFIAGGAIELAAGCRSTPTEVS</sequence>
<feature type="compositionally biased region" description="Polar residues" evidence="1">
    <location>
        <begin position="91"/>
        <end position="105"/>
    </location>
</feature>
<dbReference type="GO" id="GO:0016746">
    <property type="term" value="F:acyltransferase activity"/>
    <property type="evidence" value="ECO:0007669"/>
    <property type="project" value="InterPro"/>
</dbReference>
<evidence type="ECO:0000313" key="3">
    <source>
        <dbReference type="EMBL" id="SUA02501.1"/>
    </source>
</evidence>
<dbReference type="InterPro" id="IPR016039">
    <property type="entry name" value="Thiolase-like"/>
</dbReference>
<dbReference type="EMBL" id="UGQY01000004">
    <property type="protein sequence ID" value="SUA02501.1"/>
    <property type="molecule type" value="Genomic_DNA"/>
</dbReference>
<reference evidence="3 4" key="1">
    <citation type="submission" date="2018-06" db="EMBL/GenBank/DDBJ databases">
        <authorList>
            <consortium name="Pathogen Informatics"/>
            <person name="Doyle S."/>
        </authorList>
    </citation>
    <scope>NUCLEOTIDE SEQUENCE [LARGE SCALE GENOMIC DNA]</scope>
    <source>
        <strain evidence="3 4">NCTC1542</strain>
    </source>
</reference>
<evidence type="ECO:0000259" key="2">
    <source>
        <dbReference type="Pfam" id="PF22691"/>
    </source>
</evidence>